<feature type="region of interest" description="Disordered" evidence="6">
    <location>
        <begin position="131"/>
        <end position="166"/>
    </location>
</feature>
<feature type="compositionally biased region" description="Polar residues" evidence="6">
    <location>
        <begin position="379"/>
        <end position="389"/>
    </location>
</feature>
<feature type="signal peptide" evidence="7">
    <location>
        <begin position="1"/>
        <end position="24"/>
    </location>
</feature>
<evidence type="ECO:0000256" key="7">
    <source>
        <dbReference type="SAM" id="SignalP"/>
    </source>
</evidence>
<dbReference type="PANTHER" id="PTHR45984:SF3">
    <property type="entry name" value="SPERM-ASSOCIATED ANTIGEN 1"/>
    <property type="match status" value="1"/>
</dbReference>
<feature type="domain" description="RNA-polymerase II-associated protein 3-like C-terminal" evidence="8">
    <location>
        <begin position="806"/>
        <end position="897"/>
    </location>
</feature>
<dbReference type="OMA" id="ECTIYTN"/>
<dbReference type="EMBL" id="CM004477">
    <property type="protein sequence ID" value="OCT74894.1"/>
    <property type="molecule type" value="Genomic_DNA"/>
</dbReference>
<evidence type="ECO:0000256" key="6">
    <source>
        <dbReference type="SAM" id="MobiDB-lite"/>
    </source>
</evidence>
<feature type="compositionally biased region" description="Polar residues" evidence="6">
    <location>
        <begin position="131"/>
        <end position="141"/>
    </location>
</feature>
<dbReference type="PANTHER" id="PTHR45984">
    <property type="entry name" value="RNA (RNA) POLYMERASE II ASSOCIATED PROTEIN HOMOLOG"/>
    <property type="match status" value="1"/>
</dbReference>
<dbReference type="Proteomes" id="UP000694892">
    <property type="component" value="Chromosome 6S"/>
</dbReference>
<protein>
    <recommendedName>
        <fullName evidence="8">RNA-polymerase II-associated protein 3-like C-terminal domain-containing protein</fullName>
    </recommendedName>
</protein>
<feature type="region of interest" description="Disordered" evidence="6">
    <location>
        <begin position="342"/>
        <end position="458"/>
    </location>
</feature>
<evidence type="ECO:0000313" key="9">
    <source>
        <dbReference type="EMBL" id="OCT74894.1"/>
    </source>
</evidence>
<comment type="subcellular location">
    <subcellularLocation>
        <location evidence="1">Cytoplasm</location>
    </subcellularLocation>
</comment>
<dbReference type="InterPro" id="IPR011990">
    <property type="entry name" value="TPR-like_helical_dom_sf"/>
</dbReference>
<proteinExistence type="predicted"/>
<accession>A0A974CK11</accession>
<feature type="region of interest" description="Disordered" evidence="6">
    <location>
        <begin position="606"/>
        <end position="630"/>
    </location>
</feature>
<feature type="chain" id="PRO_5037608521" description="RNA-polymerase II-associated protein 3-like C-terminal domain-containing protein" evidence="7">
    <location>
        <begin position="25"/>
        <end position="929"/>
    </location>
</feature>
<dbReference type="Gene3D" id="1.25.40.10">
    <property type="entry name" value="Tetratricopeptide repeat domain"/>
    <property type="match status" value="3"/>
</dbReference>
<feature type="compositionally biased region" description="Basic and acidic residues" evidence="6">
    <location>
        <begin position="441"/>
        <end position="451"/>
    </location>
</feature>
<feature type="compositionally biased region" description="Basic and acidic residues" evidence="6">
    <location>
        <begin position="149"/>
        <end position="166"/>
    </location>
</feature>
<evidence type="ECO:0000256" key="3">
    <source>
        <dbReference type="ARBA" id="ARBA00022737"/>
    </source>
</evidence>
<evidence type="ECO:0000256" key="1">
    <source>
        <dbReference type="ARBA" id="ARBA00004496"/>
    </source>
</evidence>
<gene>
    <name evidence="9" type="ORF">XELAEV_18033881mg</name>
</gene>
<dbReference type="Pfam" id="PF00515">
    <property type="entry name" value="TPR_1"/>
    <property type="match status" value="2"/>
</dbReference>
<feature type="repeat" description="TPR" evidence="5">
    <location>
        <begin position="703"/>
        <end position="736"/>
    </location>
</feature>
<keyword evidence="3" id="KW-0677">Repeat</keyword>
<keyword evidence="4 5" id="KW-0802">TPR repeat</keyword>
<evidence type="ECO:0000313" key="10">
    <source>
        <dbReference type="Proteomes" id="UP000694892"/>
    </source>
</evidence>
<reference evidence="10" key="1">
    <citation type="journal article" date="2016" name="Nature">
        <title>Genome evolution in the allotetraploid frog Xenopus laevis.</title>
        <authorList>
            <person name="Session A.M."/>
            <person name="Uno Y."/>
            <person name="Kwon T."/>
            <person name="Chapman J.A."/>
            <person name="Toyoda A."/>
            <person name="Takahashi S."/>
            <person name="Fukui A."/>
            <person name="Hikosaka A."/>
            <person name="Suzuki A."/>
            <person name="Kondo M."/>
            <person name="van Heeringen S.J."/>
            <person name="Quigley I."/>
            <person name="Heinz S."/>
            <person name="Ogino H."/>
            <person name="Ochi H."/>
            <person name="Hellsten U."/>
            <person name="Lyons J.B."/>
            <person name="Simakov O."/>
            <person name="Putnam N."/>
            <person name="Stites J."/>
            <person name="Kuroki Y."/>
            <person name="Tanaka T."/>
            <person name="Michiue T."/>
            <person name="Watanabe M."/>
            <person name="Bogdanovic O."/>
            <person name="Lister R."/>
            <person name="Georgiou G."/>
            <person name="Paranjpe S.S."/>
            <person name="van Kruijsbergen I."/>
            <person name="Shu S."/>
            <person name="Carlson J."/>
            <person name="Kinoshita T."/>
            <person name="Ohta Y."/>
            <person name="Mawaribuchi S."/>
            <person name="Jenkins J."/>
            <person name="Grimwood J."/>
            <person name="Schmutz J."/>
            <person name="Mitros T."/>
            <person name="Mozaffari S.V."/>
            <person name="Suzuki Y."/>
            <person name="Haramoto Y."/>
            <person name="Yamamoto T.S."/>
            <person name="Takagi C."/>
            <person name="Heald R."/>
            <person name="Miller K."/>
            <person name="Haudenschild C."/>
            <person name="Kitzman J."/>
            <person name="Nakayama T."/>
            <person name="Izutsu Y."/>
            <person name="Robert J."/>
            <person name="Fortriede J."/>
            <person name="Burns K."/>
            <person name="Lotay V."/>
            <person name="Karimi K."/>
            <person name="Yasuoka Y."/>
            <person name="Dichmann D.S."/>
            <person name="Flajnik M.F."/>
            <person name="Houston D.W."/>
            <person name="Shendure J."/>
            <person name="DuPasquier L."/>
            <person name="Vize P.D."/>
            <person name="Zorn A.M."/>
            <person name="Ito M."/>
            <person name="Marcotte E.M."/>
            <person name="Wallingford J.B."/>
            <person name="Ito Y."/>
            <person name="Asashima M."/>
            <person name="Ueno N."/>
            <person name="Matsuda Y."/>
            <person name="Veenstra G.J."/>
            <person name="Fujiyama A."/>
            <person name="Harland R.M."/>
            <person name="Taira M."/>
            <person name="Rokhsar D.S."/>
        </authorList>
    </citation>
    <scope>NUCLEOTIDE SEQUENCE [LARGE SCALE GENOMIC DNA]</scope>
    <source>
        <strain evidence="10">J</strain>
    </source>
</reference>
<dbReference type="InterPro" id="IPR019734">
    <property type="entry name" value="TPR_rpt"/>
</dbReference>
<evidence type="ECO:0000256" key="5">
    <source>
        <dbReference type="PROSITE-ProRule" id="PRU00339"/>
    </source>
</evidence>
<feature type="compositionally biased region" description="Basic and acidic residues" evidence="6">
    <location>
        <begin position="182"/>
        <end position="195"/>
    </location>
</feature>
<dbReference type="FunFam" id="1.25.40.10:FF:000221">
    <property type="entry name" value="Mitochondrial import receptor subunit TOM34"/>
    <property type="match status" value="1"/>
</dbReference>
<evidence type="ECO:0000256" key="2">
    <source>
        <dbReference type="ARBA" id="ARBA00022490"/>
    </source>
</evidence>
<feature type="repeat" description="TPR" evidence="5">
    <location>
        <begin position="257"/>
        <end position="290"/>
    </location>
</feature>
<dbReference type="Pfam" id="PF13877">
    <property type="entry name" value="RPAP3_C"/>
    <property type="match status" value="1"/>
</dbReference>
<evidence type="ECO:0000256" key="4">
    <source>
        <dbReference type="ARBA" id="ARBA00022803"/>
    </source>
</evidence>
<organism evidence="9 10">
    <name type="scientific">Xenopus laevis</name>
    <name type="common">African clawed frog</name>
    <dbReference type="NCBI Taxonomy" id="8355"/>
    <lineage>
        <taxon>Eukaryota</taxon>
        <taxon>Metazoa</taxon>
        <taxon>Chordata</taxon>
        <taxon>Craniata</taxon>
        <taxon>Vertebrata</taxon>
        <taxon>Euteleostomi</taxon>
        <taxon>Amphibia</taxon>
        <taxon>Batrachia</taxon>
        <taxon>Anura</taxon>
        <taxon>Pipoidea</taxon>
        <taxon>Pipidae</taxon>
        <taxon>Xenopodinae</taxon>
        <taxon>Xenopus</taxon>
        <taxon>Xenopus</taxon>
    </lineage>
</organism>
<dbReference type="SUPFAM" id="SSF48452">
    <property type="entry name" value="TPR-like"/>
    <property type="match status" value="2"/>
</dbReference>
<evidence type="ECO:0000259" key="8">
    <source>
        <dbReference type="Pfam" id="PF13877"/>
    </source>
</evidence>
<dbReference type="InterPro" id="IPR025986">
    <property type="entry name" value="RPAP3-like_C"/>
</dbReference>
<dbReference type="Pfam" id="PF13181">
    <property type="entry name" value="TPR_8"/>
    <property type="match status" value="1"/>
</dbReference>
<dbReference type="InterPro" id="IPR051982">
    <property type="entry name" value="CiliaryAsmbly_MitoImport"/>
</dbReference>
<feature type="compositionally biased region" description="Basic and acidic residues" evidence="6">
    <location>
        <begin position="363"/>
        <end position="374"/>
    </location>
</feature>
<dbReference type="GO" id="GO:0005829">
    <property type="term" value="C:cytosol"/>
    <property type="evidence" value="ECO:0007669"/>
    <property type="project" value="TreeGrafter"/>
</dbReference>
<keyword evidence="2" id="KW-0963">Cytoplasm</keyword>
<dbReference type="SMART" id="SM00028">
    <property type="entry name" value="TPR"/>
    <property type="match status" value="9"/>
</dbReference>
<feature type="region of interest" description="Disordered" evidence="6">
    <location>
        <begin position="182"/>
        <end position="202"/>
    </location>
</feature>
<name>A0A974CK11_XENLA</name>
<dbReference type="PROSITE" id="PS50005">
    <property type="entry name" value="TPR"/>
    <property type="match status" value="3"/>
</dbReference>
<keyword evidence="7" id="KW-0732">Signal</keyword>
<sequence length="929" mass="104637">MFASQDLCLSIFYFLAMSAQEVSSVLNYGMTKTHQIPIDHLDYSFIEKCSDIKHLEKILWVLRSGEEGHYPELTVFCEERLGNLAPQSRALRKDKPPATAADFSLEDWRNIDNDLKEWLVDIKMKAQNESVIQPDTENLPSVRSYHSLPADKKQRGKEKTGVSKKVPRDYRDWDRFDVEKELSQVEDDAERKEQSKTITHSKTSAIKKTINAAGLSMTQRRFIAENEKGKGNEAFRSGDYQEAITYYSRSISVLPSAAAYNNRAQAEIKLNNWQNALNDCERVLELDPGNTKAFLRRAITHKNLANYKAAETDLRRVLCREPDNPVAKKAFTDVEELLQKAEEETQSKGRKIVIEDIEGSDEEYNRPSKCEKEAGVSAGEQSDMGNAQNKPFPKKNSPRSKECGAPSHSPNGVKKDCGNGQQPRNPCEEKDSLNQHTTENTSKRGSKEVKPSAEPLSSAAQLKSEGNQLFKNGQFADAAVKYSEAIGNVKHTQSENAEELAILHSNRAACHLKDGNSRECIEDCNRSLELQPFSVKPLLRRAMANESLERYRPAYVDYKTVLQIDSSIQVAHDSINRIARTLIEQDGPNWREKLPQIPTVPVSIHLQQHGGGDPASNSSQPKSHVEHGKSPEEMLQALKTEGNEYVKKGKYREAEKKYSECLKINAEECTLYTNRALCYLKLSQYEEARSDCECALQIDTLNIKALYRRAQAYKGLEDYQACANDLQKVISVDPSITEAKKLLDEIAPFLAAADDINKGQEKQRKKILIEEVNEADVDGEVSNNNHCNGQESAALAAKPRSPITRPANAYEFSQQLNEIKAMKDETACADLLSVIEPKDLPVLMSNKLEEDILLLIVRSMQHCLLPTAPGLVYQHLSHLSKAERFKIVVMLLSKNQKDEIQDLFDSLTQNQNGDMEREAVLSLAREYEL</sequence>
<feature type="repeat" description="TPR" evidence="5">
    <location>
        <begin position="635"/>
        <end position="668"/>
    </location>
</feature>
<dbReference type="AlphaFoldDB" id="A0A974CK11"/>